<organism evidence="9 10">
    <name type="scientific">Shewanella marisflavi</name>
    <dbReference type="NCBI Taxonomy" id="260364"/>
    <lineage>
        <taxon>Bacteria</taxon>
        <taxon>Pseudomonadati</taxon>
        <taxon>Pseudomonadota</taxon>
        <taxon>Gammaproteobacteria</taxon>
        <taxon>Alteromonadales</taxon>
        <taxon>Shewanellaceae</taxon>
        <taxon>Shewanella</taxon>
    </lineage>
</organism>
<dbReference type="PRINTS" id="PR00173">
    <property type="entry name" value="EDTRNSPORT"/>
</dbReference>
<dbReference type="InterPro" id="IPR032813">
    <property type="entry name" value="Na_H_antiport_N"/>
</dbReference>
<evidence type="ECO:0000256" key="3">
    <source>
        <dbReference type="ARBA" id="ARBA00022692"/>
    </source>
</evidence>
<dbReference type="Pfam" id="PF13726">
    <property type="entry name" value="Na_H_antiport_2"/>
    <property type="match status" value="1"/>
</dbReference>
<evidence type="ECO:0000256" key="4">
    <source>
        <dbReference type="ARBA" id="ARBA00022989"/>
    </source>
</evidence>
<feature type="transmembrane region" description="Helical" evidence="6">
    <location>
        <begin position="146"/>
        <end position="171"/>
    </location>
</feature>
<feature type="transmembrane region" description="Helical" evidence="6">
    <location>
        <begin position="331"/>
        <end position="349"/>
    </location>
</feature>
<keyword evidence="3 6" id="KW-0812">Transmembrane</keyword>
<sequence>MNAVVIAVCLMLGLSLARVNVVIALTVSALVAGLVGGMDLQQTVEAFNTGLGGGAQIALSYALLGAFAVALSHSGLTTLISRKVIAQLGQEQSPGNINKVRWLLLLAILAMAVSSQNILPIHIAFIPILIPPLLHVMSKLKMDRRLVACVLTFGLVTTYMILPVGFGGIFLNDILLSNLTSNNLEAVREQIPPAMLIPALGMVFGLFIAVFISYRKPREYKEELILAAEPEETLNRRNIFIALIAIASTLIVQLYTGSMIFGALIGFIIFSFSGALKHVADQDIFNQGVRMMANIGFIMISAAGFAAVVKATGDVSTLVDSLSHLIGDNKALAAFLMLVVGLLITMGIGSSFSTIPIIATIYVPLAISFGFSVPATIALVGTAAALGDAGSPASDSTLGPTAGLNADGQHDHIRDSVIPTFIHYNIPLLISGWIAAMVL</sequence>
<dbReference type="Pfam" id="PF03553">
    <property type="entry name" value="Na_H_antiporter"/>
    <property type="match status" value="1"/>
</dbReference>
<evidence type="ECO:0000313" key="10">
    <source>
        <dbReference type="Proteomes" id="UP000198233"/>
    </source>
</evidence>
<evidence type="ECO:0000259" key="7">
    <source>
        <dbReference type="Pfam" id="PF03553"/>
    </source>
</evidence>
<reference evidence="9 10" key="1">
    <citation type="submission" date="2017-06" db="EMBL/GenBank/DDBJ databases">
        <title>Complete genome sequence of Shewanella marisflavi EP1 associated with anaerobic 2,4-dinitrotoluene reduction and salt tolerance.</title>
        <authorList>
            <person name="Huang J."/>
        </authorList>
    </citation>
    <scope>NUCLEOTIDE SEQUENCE [LARGE SCALE GENOMIC DNA]</scope>
    <source>
        <strain evidence="9 10">EP1</strain>
    </source>
</reference>
<feature type="transmembrane region" description="Helical" evidence="6">
    <location>
        <begin position="239"/>
        <end position="255"/>
    </location>
</feature>
<feature type="transmembrane region" description="Helical" evidence="6">
    <location>
        <begin position="292"/>
        <end position="311"/>
    </location>
</feature>
<keyword evidence="4 6" id="KW-1133">Transmembrane helix</keyword>
<evidence type="ECO:0000313" key="9">
    <source>
        <dbReference type="EMBL" id="ASJ97206.1"/>
    </source>
</evidence>
<dbReference type="PANTHER" id="PTHR37821">
    <property type="entry name" value="AMINO ACID TRANSPORTER YUIF-RELATED"/>
    <property type="match status" value="1"/>
</dbReference>
<feature type="transmembrane region" description="Helical" evidence="6">
    <location>
        <begin position="102"/>
        <end position="134"/>
    </location>
</feature>
<dbReference type="EMBL" id="CP022272">
    <property type="protein sequence ID" value="ASJ97206.1"/>
    <property type="molecule type" value="Genomic_DNA"/>
</dbReference>
<proteinExistence type="predicted"/>
<feature type="domain" description="Na+/H+ antiporter NhaC-like C-terminal" evidence="7">
    <location>
        <begin position="150"/>
        <end position="433"/>
    </location>
</feature>
<evidence type="ECO:0000256" key="1">
    <source>
        <dbReference type="ARBA" id="ARBA00004651"/>
    </source>
</evidence>
<evidence type="ECO:0000256" key="6">
    <source>
        <dbReference type="SAM" id="Phobius"/>
    </source>
</evidence>
<dbReference type="KEGG" id="smav:CFF01_11770"/>
<dbReference type="GO" id="GO:0005886">
    <property type="term" value="C:plasma membrane"/>
    <property type="evidence" value="ECO:0007669"/>
    <property type="project" value="UniProtKB-SubCell"/>
</dbReference>
<dbReference type="AlphaFoldDB" id="A0AAC9XNP8"/>
<keyword evidence="2" id="KW-1003">Cell membrane</keyword>
<dbReference type="InterPro" id="IPR018461">
    <property type="entry name" value="Na/H_Antiport_NhaC-like_C"/>
</dbReference>
<accession>A0AAC9XNP8</accession>
<dbReference type="RefSeq" id="WP_088904910.1">
    <property type="nucleotide sequence ID" value="NZ_CP022272.1"/>
</dbReference>
<comment type="subcellular location">
    <subcellularLocation>
        <location evidence="1">Cell membrane</location>
        <topology evidence="1">Multi-pass membrane protein</topology>
    </subcellularLocation>
</comment>
<dbReference type="Proteomes" id="UP000198233">
    <property type="component" value="Chromosome"/>
</dbReference>
<feature type="domain" description="Putative Na+/H+ antiporter N-terminal" evidence="8">
    <location>
        <begin position="2"/>
        <end position="87"/>
    </location>
</feature>
<gene>
    <name evidence="9" type="ORF">CFF01_11770</name>
</gene>
<feature type="transmembrane region" description="Helical" evidence="6">
    <location>
        <begin position="361"/>
        <end position="386"/>
    </location>
</feature>
<protein>
    <submittedName>
        <fullName evidence="9">Sodium:proton antiporter</fullName>
    </submittedName>
</protein>
<evidence type="ECO:0000256" key="5">
    <source>
        <dbReference type="ARBA" id="ARBA00023136"/>
    </source>
</evidence>
<keyword evidence="5 6" id="KW-0472">Membrane</keyword>
<name>A0AAC9XNP8_9GAMM</name>
<feature type="transmembrane region" description="Helical" evidence="6">
    <location>
        <begin position="261"/>
        <end position="280"/>
    </location>
</feature>
<feature type="transmembrane region" description="Helical" evidence="6">
    <location>
        <begin position="191"/>
        <end position="214"/>
    </location>
</feature>
<evidence type="ECO:0000256" key="2">
    <source>
        <dbReference type="ARBA" id="ARBA00022475"/>
    </source>
</evidence>
<feature type="transmembrane region" description="Helical" evidence="6">
    <location>
        <begin position="421"/>
        <end position="438"/>
    </location>
</feature>
<evidence type="ECO:0000259" key="8">
    <source>
        <dbReference type="Pfam" id="PF13726"/>
    </source>
</evidence>
<dbReference type="PANTHER" id="PTHR37821:SF1">
    <property type="entry name" value="AMINO ACID TRANSPORTER YUIF-RELATED"/>
    <property type="match status" value="1"/>
</dbReference>
<dbReference type="InterPro" id="IPR052576">
    <property type="entry name" value="AA_Transporter-Related"/>
</dbReference>